<feature type="compositionally biased region" description="Basic and acidic residues" evidence="1">
    <location>
        <begin position="24"/>
        <end position="33"/>
    </location>
</feature>
<dbReference type="AlphaFoldDB" id="A0A4Z1JAC6"/>
<accession>A0A4Z1JAC6</accession>
<evidence type="ECO:0000256" key="1">
    <source>
        <dbReference type="SAM" id="MobiDB-lite"/>
    </source>
</evidence>
<name>A0A4Z1JAC6_9HELO</name>
<dbReference type="EMBL" id="PQXJ01000024">
    <property type="protein sequence ID" value="TGO68490.1"/>
    <property type="molecule type" value="Genomic_DNA"/>
</dbReference>
<dbReference type="Proteomes" id="UP000297452">
    <property type="component" value="Unassembled WGS sequence"/>
</dbReference>
<organism evidence="2 3">
    <name type="scientific">Botryotinia narcissicola</name>
    <dbReference type="NCBI Taxonomy" id="278944"/>
    <lineage>
        <taxon>Eukaryota</taxon>
        <taxon>Fungi</taxon>
        <taxon>Dikarya</taxon>
        <taxon>Ascomycota</taxon>
        <taxon>Pezizomycotina</taxon>
        <taxon>Leotiomycetes</taxon>
        <taxon>Helotiales</taxon>
        <taxon>Sclerotiniaceae</taxon>
        <taxon>Botryotinia</taxon>
    </lineage>
</organism>
<feature type="region of interest" description="Disordered" evidence="1">
    <location>
        <begin position="17"/>
        <end position="39"/>
    </location>
</feature>
<protein>
    <submittedName>
        <fullName evidence="2">Uncharacterized protein</fullName>
    </submittedName>
</protein>
<keyword evidence="3" id="KW-1185">Reference proteome</keyword>
<comment type="caution">
    <text evidence="2">The sequence shown here is derived from an EMBL/GenBank/DDBJ whole genome shotgun (WGS) entry which is preliminary data.</text>
</comment>
<proteinExistence type="predicted"/>
<sequence>MTRIYALPADGDVPSSFLAIVDSPPDKEARSDSSSDELPLPSIQSMVLSLPVTSAAVDQVLSGILGTDQAVVNGVEFSRHKQSNEVRMRCLGDPLRGEKARYLATFEQIEVGEYFNRRTDRSHRHKQFERIES</sequence>
<evidence type="ECO:0000313" key="3">
    <source>
        <dbReference type="Proteomes" id="UP000297452"/>
    </source>
</evidence>
<gene>
    <name evidence="2" type="ORF">BOTNAR_0024g00420</name>
</gene>
<evidence type="ECO:0000313" key="2">
    <source>
        <dbReference type="EMBL" id="TGO68490.1"/>
    </source>
</evidence>
<reference evidence="2 3" key="1">
    <citation type="submission" date="2017-12" db="EMBL/GenBank/DDBJ databases">
        <title>Comparative genomics of Botrytis spp.</title>
        <authorList>
            <person name="Valero-Jimenez C.A."/>
            <person name="Tapia P."/>
            <person name="Veloso J."/>
            <person name="Silva-Moreno E."/>
            <person name="Staats M."/>
            <person name="Valdes J.H."/>
            <person name="Van Kan J.A.L."/>
        </authorList>
    </citation>
    <scope>NUCLEOTIDE SEQUENCE [LARGE SCALE GENOMIC DNA]</scope>
    <source>
        <strain evidence="2 3">MUCL2120</strain>
    </source>
</reference>